<reference evidence="12" key="1">
    <citation type="journal article" date="2019" name="Int. J. Syst. Evol. Microbiol.">
        <title>The Global Catalogue of Microorganisms (GCM) 10K type strain sequencing project: providing services to taxonomists for standard genome sequencing and annotation.</title>
        <authorList>
            <consortium name="The Broad Institute Genomics Platform"/>
            <consortium name="The Broad Institute Genome Sequencing Center for Infectious Disease"/>
            <person name="Wu L."/>
            <person name="Ma J."/>
        </authorList>
    </citation>
    <scope>NUCLEOTIDE SEQUENCE [LARGE SCALE GENOMIC DNA]</scope>
    <source>
        <strain evidence="12">KCTC 33575</strain>
    </source>
</reference>
<organism evidence="11 12">
    <name type="scientific">Corticicoccus populi</name>
    <dbReference type="NCBI Taxonomy" id="1812821"/>
    <lineage>
        <taxon>Bacteria</taxon>
        <taxon>Bacillati</taxon>
        <taxon>Bacillota</taxon>
        <taxon>Bacilli</taxon>
        <taxon>Bacillales</taxon>
        <taxon>Staphylococcaceae</taxon>
        <taxon>Corticicoccus</taxon>
    </lineage>
</organism>
<feature type="transmembrane region" description="Helical" evidence="9">
    <location>
        <begin position="438"/>
        <end position="459"/>
    </location>
</feature>
<proteinExistence type="inferred from homology"/>
<evidence type="ECO:0000256" key="3">
    <source>
        <dbReference type="ARBA" id="ARBA00022448"/>
    </source>
</evidence>
<evidence type="ECO:0000256" key="5">
    <source>
        <dbReference type="ARBA" id="ARBA00022692"/>
    </source>
</evidence>
<feature type="transmembrane region" description="Helical" evidence="9">
    <location>
        <begin position="341"/>
        <end position="360"/>
    </location>
</feature>
<evidence type="ECO:0000256" key="1">
    <source>
        <dbReference type="ARBA" id="ARBA00004651"/>
    </source>
</evidence>
<dbReference type="CDD" id="cd17346">
    <property type="entry name" value="MFS_DtpA_like"/>
    <property type="match status" value="1"/>
</dbReference>
<dbReference type="PANTHER" id="PTHR23517">
    <property type="entry name" value="RESISTANCE PROTEIN MDTM, PUTATIVE-RELATED-RELATED"/>
    <property type="match status" value="1"/>
</dbReference>
<feature type="transmembrane region" description="Helical" evidence="9">
    <location>
        <begin position="292"/>
        <end position="309"/>
    </location>
</feature>
<gene>
    <name evidence="11" type="ORF">ACFSX4_07950</name>
</gene>
<keyword evidence="4" id="KW-1003">Cell membrane</keyword>
<dbReference type="Pfam" id="PF00854">
    <property type="entry name" value="PTR2"/>
    <property type="match status" value="1"/>
</dbReference>
<dbReference type="RefSeq" id="WP_377773304.1">
    <property type="nucleotide sequence ID" value="NZ_JBHUOQ010000001.1"/>
</dbReference>
<feature type="domain" description="Major facilitator superfamily (MFS) profile" evidence="10">
    <location>
        <begin position="24"/>
        <end position="490"/>
    </location>
</feature>
<feature type="transmembrane region" description="Helical" evidence="9">
    <location>
        <begin position="397"/>
        <end position="417"/>
    </location>
</feature>
<evidence type="ECO:0000256" key="9">
    <source>
        <dbReference type="SAM" id="Phobius"/>
    </source>
</evidence>
<dbReference type="EMBL" id="JBHUOQ010000001">
    <property type="protein sequence ID" value="MFD2830404.1"/>
    <property type="molecule type" value="Genomic_DNA"/>
</dbReference>
<keyword evidence="5 8" id="KW-0812">Transmembrane</keyword>
<dbReference type="InterPro" id="IPR020846">
    <property type="entry name" value="MFS_dom"/>
</dbReference>
<dbReference type="InterPro" id="IPR050171">
    <property type="entry name" value="MFS_Transporters"/>
</dbReference>
<feature type="transmembrane region" description="Helical" evidence="9">
    <location>
        <begin position="160"/>
        <end position="179"/>
    </location>
</feature>
<feature type="transmembrane region" description="Helical" evidence="9">
    <location>
        <begin position="97"/>
        <end position="114"/>
    </location>
</feature>
<comment type="similarity">
    <text evidence="2 8">Belongs to the major facilitator superfamily. Proton-dependent oligopeptide transporter (POT/PTR) (TC 2.A.17) family.</text>
</comment>
<comment type="subcellular location">
    <subcellularLocation>
        <location evidence="1">Cell membrane</location>
        <topology evidence="1">Multi-pass membrane protein</topology>
    </subcellularLocation>
    <subcellularLocation>
        <location evidence="8">Membrane</location>
        <topology evidence="8">Multi-pass membrane protein</topology>
    </subcellularLocation>
</comment>
<dbReference type="PROSITE" id="PS01022">
    <property type="entry name" value="PTR2_1"/>
    <property type="match status" value="1"/>
</dbReference>
<dbReference type="InterPro" id="IPR005279">
    <property type="entry name" value="Dipep/tripep_permease"/>
</dbReference>
<dbReference type="PROSITE" id="PS01023">
    <property type="entry name" value="PTR2_2"/>
    <property type="match status" value="1"/>
</dbReference>
<dbReference type="InterPro" id="IPR018456">
    <property type="entry name" value="PTR2_symporter_CS"/>
</dbReference>
<keyword evidence="7 9" id="KW-0472">Membrane</keyword>
<feature type="transmembrane region" description="Helical" evidence="9">
    <location>
        <begin position="465"/>
        <end position="489"/>
    </location>
</feature>
<keyword evidence="3 8" id="KW-0813">Transport</keyword>
<evidence type="ECO:0000256" key="7">
    <source>
        <dbReference type="ARBA" id="ARBA00023136"/>
    </source>
</evidence>
<feature type="transmembrane region" description="Helical" evidence="9">
    <location>
        <begin position="37"/>
        <end position="54"/>
    </location>
</feature>
<dbReference type="InterPro" id="IPR036259">
    <property type="entry name" value="MFS_trans_sf"/>
</dbReference>
<dbReference type="Gene3D" id="1.20.1250.20">
    <property type="entry name" value="MFS general substrate transporter like domains"/>
    <property type="match status" value="1"/>
</dbReference>
<feature type="transmembrane region" description="Helical" evidence="9">
    <location>
        <begin position="372"/>
        <end position="391"/>
    </location>
</feature>
<keyword evidence="12" id="KW-1185">Reference proteome</keyword>
<feature type="transmembrane region" description="Helical" evidence="9">
    <location>
        <begin position="259"/>
        <end position="280"/>
    </location>
</feature>
<protein>
    <submittedName>
        <fullName evidence="11">Peptide MFS transporter</fullName>
    </submittedName>
</protein>
<sequence>MAVKDSQEIVESIPQKGFFGHPKGLFTLFFTEFWERFSYYGMRAILIYYMYYALKDGGLGLDRETAASIMAVYGSLVYMSGIIGGWIADRLLGMKKTVFYGGLFIMAGHIALSFPGGVTALFASMGLIVIGTGLLKPNVSNMVGDLYSDKDIRMDSGFSIFYMGINLGSLIAPLIVGTLGQKYNFHLGFGVAALGMLIGLIIFLLTRKKYLGLAGSYVPNPLSVDERKSVFLKFGISILVIAGVGAVLISNGILTIDRFIMMISILGIIIPVIYFSVMYFSKKTTKTEQKNLLAYIPLFIAAMMFWAIQEQGSIILAQYADERTRLSFAGFSLQSSWFQSFNPLFIVLLAPVFAALWMKLGHRQPSTNKKFSFGLMFAGLSFLIMIIPAVYAGPDTLVSPIWLVLSFLIVVIGELCLSPVGLAATTKMAPAAFSAQTMGLWFLSNASAQAINAQIVKFYSPETEILYFGIIGGFAVLLGVILFAFTSLYKRRA</sequence>
<evidence type="ECO:0000313" key="12">
    <source>
        <dbReference type="Proteomes" id="UP001597519"/>
    </source>
</evidence>
<evidence type="ECO:0000256" key="8">
    <source>
        <dbReference type="RuleBase" id="RU003755"/>
    </source>
</evidence>
<dbReference type="Proteomes" id="UP001597519">
    <property type="component" value="Unassembled WGS sequence"/>
</dbReference>
<keyword evidence="6 9" id="KW-1133">Transmembrane helix</keyword>
<feature type="transmembrane region" description="Helical" evidence="9">
    <location>
        <begin position="230"/>
        <end position="253"/>
    </location>
</feature>
<accession>A0ABW5WVN2</accession>
<evidence type="ECO:0000256" key="2">
    <source>
        <dbReference type="ARBA" id="ARBA00005982"/>
    </source>
</evidence>
<dbReference type="SUPFAM" id="SSF103473">
    <property type="entry name" value="MFS general substrate transporter"/>
    <property type="match status" value="1"/>
</dbReference>
<name>A0ABW5WVN2_9STAP</name>
<feature type="transmembrane region" description="Helical" evidence="9">
    <location>
        <begin position="185"/>
        <end position="205"/>
    </location>
</feature>
<dbReference type="PROSITE" id="PS50850">
    <property type="entry name" value="MFS"/>
    <property type="match status" value="1"/>
</dbReference>
<dbReference type="PANTHER" id="PTHR23517:SF15">
    <property type="entry name" value="PROTON-DEPENDENT OLIGOPEPTIDE FAMILY TRANSPORT PROTEIN"/>
    <property type="match status" value="1"/>
</dbReference>
<feature type="transmembrane region" description="Helical" evidence="9">
    <location>
        <begin position="66"/>
        <end position="88"/>
    </location>
</feature>
<dbReference type="InterPro" id="IPR000109">
    <property type="entry name" value="POT_fam"/>
</dbReference>
<evidence type="ECO:0000256" key="4">
    <source>
        <dbReference type="ARBA" id="ARBA00022475"/>
    </source>
</evidence>
<comment type="caution">
    <text evidence="11">The sequence shown here is derived from an EMBL/GenBank/DDBJ whole genome shotgun (WGS) entry which is preliminary data.</text>
</comment>
<evidence type="ECO:0000256" key="6">
    <source>
        <dbReference type="ARBA" id="ARBA00022989"/>
    </source>
</evidence>
<evidence type="ECO:0000313" key="11">
    <source>
        <dbReference type="EMBL" id="MFD2830404.1"/>
    </source>
</evidence>
<dbReference type="NCBIfam" id="TIGR00924">
    <property type="entry name" value="yjdL_sub1_fam"/>
    <property type="match status" value="1"/>
</dbReference>
<evidence type="ECO:0000259" key="10">
    <source>
        <dbReference type="PROSITE" id="PS50850"/>
    </source>
</evidence>